<organism evidence="10 11">
    <name type="scientific">Camelina sativa</name>
    <name type="common">False flax</name>
    <name type="synonym">Myagrum sativum</name>
    <dbReference type="NCBI Taxonomy" id="90675"/>
    <lineage>
        <taxon>Eukaryota</taxon>
        <taxon>Viridiplantae</taxon>
        <taxon>Streptophyta</taxon>
        <taxon>Embryophyta</taxon>
        <taxon>Tracheophyta</taxon>
        <taxon>Spermatophyta</taxon>
        <taxon>Magnoliopsida</taxon>
        <taxon>eudicotyledons</taxon>
        <taxon>Gunneridae</taxon>
        <taxon>Pentapetalae</taxon>
        <taxon>rosids</taxon>
        <taxon>malvids</taxon>
        <taxon>Brassicales</taxon>
        <taxon>Brassicaceae</taxon>
        <taxon>Camelineae</taxon>
        <taxon>Camelina</taxon>
    </lineage>
</organism>
<dbReference type="Proteomes" id="UP000694864">
    <property type="component" value="Chromosome 4"/>
</dbReference>
<dbReference type="InterPro" id="IPR012337">
    <property type="entry name" value="RNaseH-like_sf"/>
</dbReference>
<gene>
    <name evidence="11" type="primary">LOC104784263</name>
</gene>
<dbReference type="GeneID" id="104784263"/>
<dbReference type="InterPro" id="IPR036236">
    <property type="entry name" value="Znf_C2H2_sf"/>
</dbReference>
<keyword evidence="2 7" id="KW-0863">Zinc-finger</keyword>
<keyword evidence="4" id="KW-0805">Transcription regulation</keyword>
<dbReference type="Pfam" id="PF14372">
    <property type="entry name" value="hAT-like_RNase-H"/>
    <property type="match status" value="1"/>
</dbReference>
<evidence type="ECO:0000256" key="4">
    <source>
        <dbReference type="ARBA" id="ARBA00023015"/>
    </source>
</evidence>
<dbReference type="PROSITE" id="PS50808">
    <property type="entry name" value="ZF_BED"/>
    <property type="match status" value="1"/>
</dbReference>
<accession>A0ABM1RL83</accession>
<keyword evidence="6" id="KW-0804">Transcription</keyword>
<feature type="domain" description="BED-type" evidence="9">
    <location>
        <begin position="56"/>
        <end position="116"/>
    </location>
</feature>
<dbReference type="InterPro" id="IPR003656">
    <property type="entry name" value="Znf_BED"/>
</dbReference>
<evidence type="ECO:0000313" key="10">
    <source>
        <dbReference type="Proteomes" id="UP000694864"/>
    </source>
</evidence>
<dbReference type="SMART" id="SM00614">
    <property type="entry name" value="ZnF_BED"/>
    <property type="match status" value="1"/>
</dbReference>
<dbReference type="SUPFAM" id="SSF57667">
    <property type="entry name" value="beta-beta-alpha zinc fingers"/>
    <property type="match status" value="1"/>
</dbReference>
<dbReference type="PANTHER" id="PTHR46481:SF2">
    <property type="entry name" value="BED-TYPE DOMAIN-CONTAINING PROTEIN"/>
    <property type="match status" value="1"/>
</dbReference>
<evidence type="ECO:0000256" key="1">
    <source>
        <dbReference type="ARBA" id="ARBA00022723"/>
    </source>
</evidence>
<evidence type="ECO:0000256" key="8">
    <source>
        <dbReference type="SAM" id="MobiDB-lite"/>
    </source>
</evidence>
<evidence type="ECO:0000256" key="7">
    <source>
        <dbReference type="PROSITE-ProRule" id="PRU00027"/>
    </source>
</evidence>
<feature type="compositionally biased region" description="Polar residues" evidence="8">
    <location>
        <begin position="24"/>
        <end position="46"/>
    </location>
</feature>
<dbReference type="Pfam" id="PF02892">
    <property type="entry name" value="zf-BED"/>
    <property type="match status" value="1"/>
</dbReference>
<feature type="region of interest" description="Disordered" evidence="8">
    <location>
        <begin position="1"/>
        <end position="52"/>
    </location>
</feature>
<evidence type="ECO:0000256" key="3">
    <source>
        <dbReference type="ARBA" id="ARBA00022833"/>
    </source>
</evidence>
<evidence type="ECO:0000256" key="5">
    <source>
        <dbReference type="ARBA" id="ARBA00023125"/>
    </source>
</evidence>
<keyword evidence="1" id="KW-0479">Metal-binding</keyword>
<keyword evidence="5" id="KW-0238">DNA-binding</keyword>
<dbReference type="PANTHER" id="PTHR46481">
    <property type="entry name" value="ZINC FINGER BED DOMAIN-CONTAINING PROTEIN 4"/>
    <property type="match status" value="1"/>
</dbReference>
<dbReference type="SUPFAM" id="SSF53098">
    <property type="entry name" value="Ribonuclease H-like"/>
    <property type="match status" value="1"/>
</dbReference>
<evidence type="ECO:0000313" key="11">
    <source>
        <dbReference type="RefSeq" id="XP_019099771.1"/>
    </source>
</evidence>
<sequence length="570" mass="65459">MSSQDNNDNMFEEEVEGEEEEPRQTTATSGSKRQKSGTTAKSTSDSPLVKVRKQMAPRSDVWAHFIKQIVDPKLANCRYCGAEIGCDTKTNGTSTMRGHITRCKLFKAHEEAGSQKVLSSDPSGVMTTTMKYDKELFRRSVNEMIVLNELPFSFVESEGFRRFCFNLLPCYHVHCRRTATKDIFAMFLQEKVALKKLFTSEKKRISLTTDIRVAPTTSCSYMVVTAHWIDANWVMQKRIINFKPVIDHKGETIASHLVQCLEEWGIEKVFTVTVDNAKENDKALRLFMDALRLKEAHVRQSIVAIRNAVKYVRSSSTRYKSFELRVETGNVSRGSLCLDVVTRWNSTYLMLSAALKLRVAFQKMLEEDMPYNEYFLEHETDEDGVVRELPPQKRIGPPSNADWEEVGKMVKFLKIFFNCTLAFSASKSVTSSMCYNEIFIVEKNLIALSTHNDERVRNQAGSMRAKFDKYWDGILNMNPLVIIASVMDPRNKMQFATICIDKLYGKNTIGQVRPLDQEVDIQSLTSQVLSLIYLMMMSMIGLMKFTWRWTMKLEMKNYVVSLTSTCWRKL</sequence>
<reference evidence="11" key="2">
    <citation type="submission" date="2025-08" db="UniProtKB">
        <authorList>
            <consortium name="RefSeq"/>
        </authorList>
    </citation>
    <scope>IDENTIFICATION</scope>
    <source>
        <tissue evidence="11">Leaf</tissue>
    </source>
</reference>
<proteinExistence type="predicted"/>
<keyword evidence="3" id="KW-0862">Zinc</keyword>
<evidence type="ECO:0000259" key="9">
    <source>
        <dbReference type="PROSITE" id="PS50808"/>
    </source>
</evidence>
<evidence type="ECO:0000256" key="2">
    <source>
        <dbReference type="ARBA" id="ARBA00022771"/>
    </source>
</evidence>
<name>A0ABM1RL83_CAMSA</name>
<dbReference type="RefSeq" id="XP_019099771.1">
    <property type="nucleotide sequence ID" value="XM_019244226.1"/>
</dbReference>
<keyword evidence="10" id="KW-1185">Reference proteome</keyword>
<evidence type="ECO:0000256" key="6">
    <source>
        <dbReference type="ARBA" id="ARBA00023163"/>
    </source>
</evidence>
<feature type="compositionally biased region" description="Acidic residues" evidence="8">
    <location>
        <begin position="10"/>
        <end position="21"/>
    </location>
</feature>
<dbReference type="InterPro" id="IPR025525">
    <property type="entry name" value="hAT-like_transposase_RNase-H"/>
</dbReference>
<dbReference type="InterPro" id="IPR052035">
    <property type="entry name" value="ZnF_BED_domain_contain"/>
</dbReference>
<protein>
    <submittedName>
        <fullName evidence="11">Zinc finger BED domain-containing protein RICESLEEPER 2-like</fullName>
    </submittedName>
</protein>
<reference evidence="10" key="1">
    <citation type="journal article" date="2014" name="Nat. Commun.">
        <title>The emerging biofuel crop Camelina sativa retains a highly undifferentiated hexaploid genome structure.</title>
        <authorList>
            <person name="Kagale S."/>
            <person name="Koh C."/>
            <person name="Nixon J."/>
            <person name="Bollina V."/>
            <person name="Clarke W.E."/>
            <person name="Tuteja R."/>
            <person name="Spillane C."/>
            <person name="Robinson S.J."/>
            <person name="Links M.G."/>
            <person name="Clarke C."/>
            <person name="Higgins E.E."/>
            <person name="Huebert T."/>
            <person name="Sharpe A.G."/>
            <person name="Parkin I.A."/>
        </authorList>
    </citation>
    <scope>NUCLEOTIDE SEQUENCE [LARGE SCALE GENOMIC DNA]</scope>
    <source>
        <strain evidence="10">cv. DH55</strain>
    </source>
</reference>